<evidence type="ECO:0000313" key="1">
    <source>
        <dbReference type="EMBL" id="MEE3719914.1"/>
    </source>
</evidence>
<protein>
    <submittedName>
        <fullName evidence="1">Uncharacterized protein</fullName>
    </submittedName>
</protein>
<dbReference type="Proteomes" id="UP001333818">
    <property type="component" value="Unassembled WGS sequence"/>
</dbReference>
<proteinExistence type="predicted"/>
<gene>
    <name evidence="1" type="ORF">V2H45_24545</name>
</gene>
<dbReference type="EMBL" id="JAZBJZ010000189">
    <property type="protein sequence ID" value="MEE3719914.1"/>
    <property type="molecule type" value="Genomic_DNA"/>
</dbReference>
<comment type="caution">
    <text evidence="1">The sequence shown here is derived from an EMBL/GenBank/DDBJ whole genome shotgun (WGS) entry which is preliminary data.</text>
</comment>
<name>A0AAW9Q6V5_9CYAN</name>
<reference evidence="1" key="1">
    <citation type="submission" date="2024-01" db="EMBL/GenBank/DDBJ databases">
        <title>Bank of Algae and Cyanobacteria of the Azores (BACA) strain genomes.</title>
        <authorList>
            <person name="Luz R."/>
            <person name="Cordeiro R."/>
            <person name="Fonseca A."/>
            <person name="Goncalves V."/>
        </authorList>
    </citation>
    <scope>NUCLEOTIDE SEQUENCE</scope>
    <source>
        <strain evidence="1">BACA0141</strain>
    </source>
</reference>
<dbReference type="AlphaFoldDB" id="A0AAW9Q6V5"/>
<dbReference type="RefSeq" id="WP_330486351.1">
    <property type="nucleotide sequence ID" value="NZ_JAZBJZ010000189.1"/>
</dbReference>
<evidence type="ECO:0000313" key="2">
    <source>
        <dbReference type="Proteomes" id="UP001333818"/>
    </source>
</evidence>
<keyword evidence="2" id="KW-1185">Reference proteome</keyword>
<organism evidence="1 2">
    <name type="scientific">Tumidithrix elongata BACA0141</name>
    <dbReference type="NCBI Taxonomy" id="2716417"/>
    <lineage>
        <taxon>Bacteria</taxon>
        <taxon>Bacillati</taxon>
        <taxon>Cyanobacteriota</taxon>
        <taxon>Cyanophyceae</taxon>
        <taxon>Pseudanabaenales</taxon>
        <taxon>Pseudanabaenaceae</taxon>
        <taxon>Tumidithrix</taxon>
        <taxon>Tumidithrix elongata</taxon>
    </lineage>
</organism>
<accession>A0AAW9Q6V5</accession>
<sequence length="69" mass="7357">MQPQLAADILVKGMKDGIFTGVSLSDYITNGNTLQYIQASAILAGAGGAQHVADMALKYFNTLTKLSYF</sequence>